<evidence type="ECO:0000256" key="2">
    <source>
        <dbReference type="ARBA" id="ARBA00022618"/>
    </source>
</evidence>
<feature type="compositionally biased region" description="Basic and acidic residues" evidence="8">
    <location>
        <begin position="1"/>
        <end position="28"/>
    </location>
</feature>
<dbReference type="HAMAP" id="MF_00631">
    <property type="entry name" value="CrgA"/>
    <property type="match status" value="1"/>
</dbReference>
<name>A0AB37I3E0_9ACTN</name>
<comment type="subcellular location">
    <subcellularLocation>
        <location evidence="7">Cell membrane</location>
        <topology evidence="7">Multi-pass membrane protein</topology>
    </subcellularLocation>
</comment>
<dbReference type="Pfam" id="PF06781">
    <property type="entry name" value="CrgA"/>
    <property type="match status" value="1"/>
</dbReference>
<evidence type="ECO:0000256" key="5">
    <source>
        <dbReference type="ARBA" id="ARBA00023136"/>
    </source>
</evidence>
<dbReference type="InterPro" id="IPR009619">
    <property type="entry name" value="CrgA"/>
</dbReference>
<feature type="region of interest" description="Disordered" evidence="8">
    <location>
        <begin position="1"/>
        <end position="33"/>
    </location>
</feature>
<reference evidence="9" key="1">
    <citation type="submission" date="2021-03" db="EMBL/GenBank/DDBJ databases">
        <title>Human Oral Microbial Genomes.</title>
        <authorList>
            <person name="Johnston C.D."/>
            <person name="Chen T."/>
            <person name="Dewhirst F.E."/>
        </authorList>
    </citation>
    <scope>NUCLEOTIDE SEQUENCE</scope>
    <source>
        <strain evidence="9">F0714</strain>
    </source>
</reference>
<organism evidence="9 10">
    <name type="scientific">Arachnia propionica</name>
    <dbReference type="NCBI Taxonomy" id="1750"/>
    <lineage>
        <taxon>Bacteria</taxon>
        <taxon>Bacillati</taxon>
        <taxon>Actinomycetota</taxon>
        <taxon>Actinomycetes</taxon>
        <taxon>Propionibacteriales</taxon>
        <taxon>Propionibacteriaceae</taxon>
        <taxon>Arachnia</taxon>
    </lineage>
</organism>
<dbReference type="AlphaFoldDB" id="A0AB37I3E0"/>
<dbReference type="GO" id="GO:0051301">
    <property type="term" value="P:cell division"/>
    <property type="evidence" value="ECO:0007669"/>
    <property type="project" value="UniProtKB-UniRule"/>
</dbReference>
<evidence type="ECO:0000256" key="3">
    <source>
        <dbReference type="ARBA" id="ARBA00022692"/>
    </source>
</evidence>
<gene>
    <name evidence="7" type="primary">crgA</name>
    <name evidence="9" type="ORF">J5A53_02255</name>
</gene>
<keyword evidence="5 7" id="KW-0472">Membrane</keyword>
<evidence type="ECO:0000256" key="7">
    <source>
        <dbReference type="HAMAP-Rule" id="MF_00631"/>
    </source>
</evidence>
<evidence type="ECO:0000256" key="1">
    <source>
        <dbReference type="ARBA" id="ARBA00022475"/>
    </source>
</evidence>
<dbReference type="Proteomes" id="UP000677180">
    <property type="component" value="Chromosome"/>
</dbReference>
<feature type="transmembrane region" description="Helical" evidence="7">
    <location>
        <begin position="78"/>
        <end position="97"/>
    </location>
</feature>
<dbReference type="GO" id="GO:0005886">
    <property type="term" value="C:plasma membrane"/>
    <property type="evidence" value="ECO:0007669"/>
    <property type="project" value="UniProtKB-SubCell"/>
</dbReference>
<keyword evidence="1 7" id="KW-1003">Cell membrane</keyword>
<sequence>MPESKVRKEAKSKARKKQSEELEKTRKERRDRKRLAANTERRWVPWVFIPVGLLGVLWMVTWNLAGNYIGFMRALTEWNILIALGLIIACFSLMTLWK</sequence>
<keyword evidence="3 7" id="KW-0812">Transmembrane</keyword>
<protein>
    <recommendedName>
        <fullName evidence="7">Cell division protein CrgA</fullName>
    </recommendedName>
</protein>
<keyword evidence="4 7" id="KW-1133">Transmembrane helix</keyword>
<comment type="similarity">
    <text evidence="7">Belongs to the CrgA family.</text>
</comment>
<proteinExistence type="inferred from homology"/>
<evidence type="ECO:0000313" key="10">
    <source>
        <dbReference type="Proteomes" id="UP000677180"/>
    </source>
</evidence>
<feature type="transmembrane region" description="Helical" evidence="7">
    <location>
        <begin position="43"/>
        <end position="66"/>
    </location>
</feature>
<evidence type="ECO:0000256" key="6">
    <source>
        <dbReference type="ARBA" id="ARBA00023306"/>
    </source>
</evidence>
<comment type="function">
    <text evidence="7">Involved in cell division.</text>
</comment>
<dbReference type="EMBL" id="CP072385">
    <property type="protein sequence ID" value="QUC11546.1"/>
    <property type="molecule type" value="Genomic_DNA"/>
</dbReference>
<accession>A0AB37I3E0</accession>
<dbReference type="RefSeq" id="WP_014847673.1">
    <property type="nucleotide sequence ID" value="NZ_CP040007.1"/>
</dbReference>
<keyword evidence="6 7" id="KW-0131">Cell cycle</keyword>
<evidence type="ECO:0000313" key="9">
    <source>
        <dbReference type="EMBL" id="QUC11546.1"/>
    </source>
</evidence>
<keyword evidence="2 7" id="KW-0132">Cell division</keyword>
<evidence type="ECO:0000256" key="4">
    <source>
        <dbReference type="ARBA" id="ARBA00022989"/>
    </source>
</evidence>
<evidence type="ECO:0000256" key="8">
    <source>
        <dbReference type="SAM" id="MobiDB-lite"/>
    </source>
</evidence>